<evidence type="ECO:0000313" key="2">
    <source>
        <dbReference type="Proteomes" id="UP001152320"/>
    </source>
</evidence>
<name>A0A9Q1BN36_HOLLE</name>
<comment type="caution">
    <text evidence="1">The sequence shown here is derived from an EMBL/GenBank/DDBJ whole genome shotgun (WGS) entry which is preliminary data.</text>
</comment>
<keyword evidence="2" id="KW-1185">Reference proteome</keyword>
<reference evidence="1" key="1">
    <citation type="submission" date="2021-10" db="EMBL/GenBank/DDBJ databases">
        <title>Tropical sea cucumber genome reveals ecological adaptation and Cuvierian tubules defense mechanism.</title>
        <authorList>
            <person name="Chen T."/>
        </authorList>
    </citation>
    <scope>NUCLEOTIDE SEQUENCE</scope>
    <source>
        <strain evidence="1">Nanhai2018</strain>
        <tissue evidence="1">Muscle</tissue>
    </source>
</reference>
<proteinExistence type="predicted"/>
<evidence type="ECO:0000313" key="1">
    <source>
        <dbReference type="EMBL" id="KAJ8029793.1"/>
    </source>
</evidence>
<gene>
    <name evidence="1" type="ORF">HOLleu_29283</name>
</gene>
<dbReference type="OrthoDB" id="6138379at2759"/>
<evidence type="ECO:0008006" key="3">
    <source>
        <dbReference type="Google" id="ProtNLM"/>
    </source>
</evidence>
<dbReference type="Proteomes" id="UP001152320">
    <property type="component" value="Chromosome 14"/>
</dbReference>
<protein>
    <recommendedName>
        <fullName evidence="3">Reverse transcriptase domain-containing protein</fullName>
    </recommendedName>
</protein>
<accession>A0A9Q1BN36</accession>
<sequence>MCFVSTLRSTVTQLLLTCNDFATSLDNRSQVDGILLDFSKAFDKVSHKHNFLQTEFLWIKKKLLKLG</sequence>
<dbReference type="EMBL" id="JAIZAY010000014">
    <property type="protein sequence ID" value="KAJ8029793.1"/>
    <property type="molecule type" value="Genomic_DNA"/>
</dbReference>
<organism evidence="1 2">
    <name type="scientific">Holothuria leucospilota</name>
    <name type="common">Black long sea cucumber</name>
    <name type="synonym">Mertensiothuria leucospilota</name>
    <dbReference type="NCBI Taxonomy" id="206669"/>
    <lineage>
        <taxon>Eukaryota</taxon>
        <taxon>Metazoa</taxon>
        <taxon>Echinodermata</taxon>
        <taxon>Eleutherozoa</taxon>
        <taxon>Echinozoa</taxon>
        <taxon>Holothuroidea</taxon>
        <taxon>Aspidochirotacea</taxon>
        <taxon>Aspidochirotida</taxon>
        <taxon>Holothuriidae</taxon>
        <taxon>Holothuria</taxon>
    </lineage>
</organism>
<dbReference type="AlphaFoldDB" id="A0A9Q1BN36"/>